<keyword evidence="10" id="KW-1185">Reference proteome</keyword>
<dbReference type="InterPro" id="IPR000028">
    <property type="entry name" value="Chloroperoxidase"/>
</dbReference>
<keyword evidence="6" id="KW-0408">Iron</keyword>
<keyword evidence="4" id="KW-0479">Metal-binding</keyword>
<feature type="domain" description="Heme haloperoxidase family profile" evidence="8">
    <location>
        <begin position="39"/>
        <end position="232"/>
    </location>
</feature>
<dbReference type="PROSITE" id="PS51405">
    <property type="entry name" value="HEME_HALOPEROXIDASE"/>
    <property type="match status" value="1"/>
</dbReference>
<dbReference type="EMBL" id="CAJHIA010000007">
    <property type="protein sequence ID" value="CAD6441795.1"/>
    <property type="molecule type" value="Genomic_DNA"/>
</dbReference>
<comment type="cofactor">
    <cofactor evidence="1">
        <name>heme b</name>
        <dbReference type="ChEBI" id="CHEBI:60344"/>
    </cofactor>
</comment>
<dbReference type="SUPFAM" id="SSF47571">
    <property type="entry name" value="Cloroperoxidase"/>
    <property type="match status" value="1"/>
</dbReference>
<protein>
    <submittedName>
        <fullName evidence="9">5504beed-4798-4ddf-aa30-bf296912a8f0</fullName>
    </submittedName>
</protein>
<dbReference type="PANTHER" id="PTHR33577:SF1">
    <property type="entry name" value="HEME HALOPEROXIDASE FAMILY PROFILE DOMAIN-CONTAINING PROTEIN"/>
    <property type="match status" value="1"/>
</dbReference>
<evidence type="ECO:0000256" key="3">
    <source>
        <dbReference type="ARBA" id="ARBA00022617"/>
    </source>
</evidence>
<keyword evidence="5" id="KW-0560">Oxidoreductase</keyword>
<dbReference type="InterPro" id="IPR036851">
    <property type="entry name" value="Chloroperoxidase-like_sf"/>
</dbReference>
<dbReference type="GO" id="GO:0046872">
    <property type="term" value="F:metal ion binding"/>
    <property type="evidence" value="ECO:0007669"/>
    <property type="project" value="UniProtKB-KW"/>
</dbReference>
<reference evidence="9" key="1">
    <citation type="submission" date="2020-10" db="EMBL/GenBank/DDBJ databases">
        <authorList>
            <person name="Kusch S."/>
        </authorList>
    </citation>
    <scope>NUCLEOTIDE SEQUENCE</scope>
    <source>
        <strain evidence="9">SwB9</strain>
    </source>
</reference>
<gene>
    <name evidence="9" type="ORF">SCLTRI_LOCUS1587</name>
</gene>
<dbReference type="OrthoDB" id="407298at2759"/>
<evidence type="ECO:0000256" key="5">
    <source>
        <dbReference type="ARBA" id="ARBA00023002"/>
    </source>
</evidence>
<keyword evidence="3" id="KW-0349">Heme</keyword>
<name>A0A8H2ZPA9_9HELO</name>
<dbReference type="AlphaFoldDB" id="A0A8H2ZPA9"/>
<dbReference type="Pfam" id="PF01328">
    <property type="entry name" value="Peroxidase_2"/>
    <property type="match status" value="1"/>
</dbReference>
<evidence type="ECO:0000256" key="6">
    <source>
        <dbReference type="ARBA" id="ARBA00023004"/>
    </source>
</evidence>
<proteinExistence type="inferred from homology"/>
<accession>A0A8H2ZPA9</accession>
<organism evidence="9 10">
    <name type="scientific">Sclerotinia trifoliorum</name>
    <dbReference type="NCBI Taxonomy" id="28548"/>
    <lineage>
        <taxon>Eukaryota</taxon>
        <taxon>Fungi</taxon>
        <taxon>Dikarya</taxon>
        <taxon>Ascomycota</taxon>
        <taxon>Pezizomycotina</taxon>
        <taxon>Leotiomycetes</taxon>
        <taxon>Helotiales</taxon>
        <taxon>Sclerotiniaceae</taxon>
        <taxon>Sclerotinia</taxon>
    </lineage>
</organism>
<comment type="caution">
    <text evidence="9">The sequence shown here is derived from an EMBL/GenBank/DDBJ whole genome shotgun (WGS) entry which is preliminary data.</text>
</comment>
<dbReference type="Gene3D" id="1.10.489.10">
    <property type="entry name" value="Chloroperoxidase-like"/>
    <property type="match status" value="1"/>
</dbReference>
<dbReference type="Proteomes" id="UP000624404">
    <property type="component" value="Unassembled WGS sequence"/>
</dbReference>
<evidence type="ECO:0000313" key="10">
    <source>
        <dbReference type="Proteomes" id="UP000624404"/>
    </source>
</evidence>
<evidence type="ECO:0000259" key="8">
    <source>
        <dbReference type="PROSITE" id="PS51405"/>
    </source>
</evidence>
<sequence length="232" mass="25525">MLKNSQRHSVANEAQLRETLCKSVLVLMLHRSTLARPERMRSFHQTLMQEMLEALPCPRFNAAANHGYISHNGVGTIGDFIEGTNTAFGMSLDLGGFLGIYGAVFDGNLLGMSESWSIGGPTANNALPLGNLLGLAGQPRGISGSHNKYESDTSPTRRDLYLAGKSFNLEVDLFQKYYDVLIEGLVPMHNIKDFLTSELTASITLLRRIRTSSLHLLPVYSSHLPVTTSQFE</sequence>
<evidence type="ECO:0000256" key="2">
    <source>
        <dbReference type="ARBA" id="ARBA00022559"/>
    </source>
</evidence>
<dbReference type="GO" id="GO:0004601">
    <property type="term" value="F:peroxidase activity"/>
    <property type="evidence" value="ECO:0007669"/>
    <property type="project" value="UniProtKB-KW"/>
</dbReference>
<evidence type="ECO:0000256" key="4">
    <source>
        <dbReference type="ARBA" id="ARBA00022723"/>
    </source>
</evidence>
<dbReference type="PANTHER" id="PTHR33577">
    <property type="entry name" value="STERIGMATOCYSTIN BIOSYNTHESIS PEROXIDASE STCC-RELATED"/>
    <property type="match status" value="1"/>
</dbReference>
<keyword evidence="2" id="KW-0575">Peroxidase</keyword>
<comment type="similarity">
    <text evidence="7">Belongs to the chloroperoxidase family.</text>
</comment>
<evidence type="ECO:0000256" key="7">
    <source>
        <dbReference type="ARBA" id="ARBA00025795"/>
    </source>
</evidence>
<evidence type="ECO:0000313" key="9">
    <source>
        <dbReference type="EMBL" id="CAD6441795.1"/>
    </source>
</evidence>
<evidence type="ECO:0000256" key="1">
    <source>
        <dbReference type="ARBA" id="ARBA00001970"/>
    </source>
</evidence>